<comment type="caution">
    <text evidence="1">The sequence shown here is derived from an EMBL/GenBank/DDBJ whole genome shotgun (WGS) entry which is preliminary data.</text>
</comment>
<accession>A0A3M9MFC6</accession>
<reference evidence="1 2" key="1">
    <citation type="submission" date="2018-11" db="EMBL/GenBank/DDBJ databases">
        <title>Draft genome of Simplicispira Flexivirga sp. BO-16.</title>
        <authorList>
            <person name="Im W.T."/>
        </authorList>
    </citation>
    <scope>NUCLEOTIDE SEQUENCE [LARGE SCALE GENOMIC DNA]</scope>
    <source>
        <strain evidence="1 2">BO-16</strain>
    </source>
</reference>
<gene>
    <name evidence="1" type="ORF">EFY87_04585</name>
</gene>
<organism evidence="1 2">
    <name type="scientific">Flexivirga caeni</name>
    <dbReference type="NCBI Taxonomy" id="2294115"/>
    <lineage>
        <taxon>Bacteria</taxon>
        <taxon>Bacillati</taxon>
        <taxon>Actinomycetota</taxon>
        <taxon>Actinomycetes</taxon>
        <taxon>Micrococcales</taxon>
        <taxon>Dermacoccaceae</taxon>
        <taxon>Flexivirga</taxon>
    </lineage>
</organism>
<dbReference type="RefSeq" id="WP_123270294.1">
    <property type="nucleotide sequence ID" value="NZ_RJJQ01000003.1"/>
</dbReference>
<name>A0A3M9MFC6_9MICO</name>
<dbReference type="InterPro" id="IPR029021">
    <property type="entry name" value="Prot-tyrosine_phosphatase-like"/>
</dbReference>
<dbReference type="AlphaFoldDB" id="A0A3M9MFC6"/>
<proteinExistence type="predicted"/>
<protein>
    <recommendedName>
        <fullName evidence="3">Tyrosine specific protein phosphatases domain-containing protein</fullName>
    </recommendedName>
</protein>
<evidence type="ECO:0000313" key="2">
    <source>
        <dbReference type="Proteomes" id="UP000271678"/>
    </source>
</evidence>
<dbReference type="EMBL" id="RJJQ01000003">
    <property type="protein sequence ID" value="RNI24251.1"/>
    <property type="molecule type" value="Genomic_DNA"/>
</dbReference>
<keyword evidence="2" id="KW-1185">Reference proteome</keyword>
<dbReference type="Proteomes" id="UP000271678">
    <property type="component" value="Unassembled WGS sequence"/>
</dbReference>
<evidence type="ECO:0008006" key="3">
    <source>
        <dbReference type="Google" id="ProtNLM"/>
    </source>
</evidence>
<dbReference type="Gene3D" id="3.90.190.10">
    <property type="entry name" value="Protein tyrosine phosphatase superfamily"/>
    <property type="match status" value="1"/>
</dbReference>
<dbReference type="SUPFAM" id="SSF52799">
    <property type="entry name" value="(Phosphotyrosine protein) phosphatases II"/>
    <property type="match status" value="1"/>
</dbReference>
<evidence type="ECO:0000313" key="1">
    <source>
        <dbReference type="EMBL" id="RNI24251.1"/>
    </source>
</evidence>
<sequence>MRDHYSFSGDQHRVLLHCVRAEHRTPAVALLYAVKHRHKTPEDAARGIRKALGRNTIDGNLWETAMAEAEAVVAQPGHWTVPESR</sequence>